<proteinExistence type="predicted"/>
<feature type="transmembrane region" description="Helical" evidence="1">
    <location>
        <begin position="126"/>
        <end position="145"/>
    </location>
</feature>
<gene>
    <name evidence="2" type="ORF">B0F90DRAFT_1687428</name>
</gene>
<protein>
    <recommendedName>
        <fullName evidence="4">MARVEL domain-containing protein</fullName>
    </recommendedName>
</protein>
<comment type="caution">
    <text evidence="2">The sequence shown here is derived from an EMBL/GenBank/DDBJ whole genome shotgun (WGS) entry which is preliminary data.</text>
</comment>
<feature type="transmembrane region" description="Helical" evidence="1">
    <location>
        <begin position="12"/>
        <end position="30"/>
    </location>
</feature>
<accession>A0AAD4MC39</accession>
<evidence type="ECO:0008006" key="4">
    <source>
        <dbReference type="Google" id="ProtNLM"/>
    </source>
</evidence>
<evidence type="ECO:0000313" key="3">
    <source>
        <dbReference type="Proteomes" id="UP001203297"/>
    </source>
</evidence>
<sequence>MTVLFRNLRIFGYASVLLLSAAVLGIASYLASQFLPHIRFAFTTYSLVAPSFTIVVLIILLFWSRPWIDAIFLLISTISWLALAAWVRDINGPAECHTLGSSRTHTAHGTISSQSFCYLSKVLEGLSWSIFILLMFFLIFVIALANRSQILGRPHIWNEDVINLPWFGQYPGYSGLPLYPLNPDDLSQAVHPAPTIYEAPPQIIGNGGVIQQQPGHSIIIWPGINGEPPRIEQRPGFVTHSTL</sequence>
<evidence type="ECO:0000313" key="2">
    <source>
        <dbReference type="EMBL" id="KAI0307330.1"/>
    </source>
</evidence>
<keyword evidence="3" id="KW-1185">Reference proteome</keyword>
<dbReference type="EMBL" id="WTXG01000002">
    <property type="protein sequence ID" value="KAI0307330.1"/>
    <property type="molecule type" value="Genomic_DNA"/>
</dbReference>
<keyword evidence="1" id="KW-0812">Transmembrane</keyword>
<name>A0AAD4MC39_9AGAM</name>
<keyword evidence="1" id="KW-0472">Membrane</keyword>
<feature type="transmembrane region" description="Helical" evidence="1">
    <location>
        <begin position="42"/>
        <end position="63"/>
    </location>
</feature>
<dbReference type="AlphaFoldDB" id="A0AAD4MC39"/>
<reference evidence="2" key="1">
    <citation type="journal article" date="2022" name="New Phytol.">
        <title>Evolutionary transition to the ectomycorrhizal habit in the genomes of a hyperdiverse lineage of mushroom-forming fungi.</title>
        <authorList>
            <person name="Looney B."/>
            <person name="Miyauchi S."/>
            <person name="Morin E."/>
            <person name="Drula E."/>
            <person name="Courty P.E."/>
            <person name="Kohler A."/>
            <person name="Kuo A."/>
            <person name="LaButti K."/>
            <person name="Pangilinan J."/>
            <person name="Lipzen A."/>
            <person name="Riley R."/>
            <person name="Andreopoulos W."/>
            <person name="He G."/>
            <person name="Johnson J."/>
            <person name="Nolan M."/>
            <person name="Tritt A."/>
            <person name="Barry K.W."/>
            <person name="Grigoriev I.V."/>
            <person name="Nagy L.G."/>
            <person name="Hibbett D."/>
            <person name="Henrissat B."/>
            <person name="Matheny P.B."/>
            <person name="Labbe J."/>
            <person name="Martin F.M."/>
        </authorList>
    </citation>
    <scope>NUCLEOTIDE SEQUENCE</scope>
    <source>
        <strain evidence="2">BPL690</strain>
    </source>
</reference>
<feature type="transmembrane region" description="Helical" evidence="1">
    <location>
        <begin position="70"/>
        <end position="87"/>
    </location>
</feature>
<keyword evidence="1" id="KW-1133">Transmembrane helix</keyword>
<dbReference type="Proteomes" id="UP001203297">
    <property type="component" value="Unassembled WGS sequence"/>
</dbReference>
<organism evidence="2 3">
    <name type="scientific">Multifurca ochricompacta</name>
    <dbReference type="NCBI Taxonomy" id="376703"/>
    <lineage>
        <taxon>Eukaryota</taxon>
        <taxon>Fungi</taxon>
        <taxon>Dikarya</taxon>
        <taxon>Basidiomycota</taxon>
        <taxon>Agaricomycotina</taxon>
        <taxon>Agaricomycetes</taxon>
        <taxon>Russulales</taxon>
        <taxon>Russulaceae</taxon>
        <taxon>Multifurca</taxon>
    </lineage>
</organism>
<evidence type="ECO:0000256" key="1">
    <source>
        <dbReference type="SAM" id="Phobius"/>
    </source>
</evidence>